<evidence type="ECO:0000313" key="10">
    <source>
        <dbReference type="Proteomes" id="UP000179243"/>
    </source>
</evidence>
<organism evidence="9 10">
    <name type="scientific">Candidatus Raymondbacteria bacterium RIFOXYD12_FULL_49_13</name>
    <dbReference type="NCBI Taxonomy" id="1817890"/>
    <lineage>
        <taxon>Bacteria</taxon>
        <taxon>Raymondiibacteriota</taxon>
    </lineage>
</organism>
<feature type="domain" description="ABC transmembrane type-1" evidence="8">
    <location>
        <begin position="102"/>
        <end position="319"/>
    </location>
</feature>
<dbReference type="GO" id="GO:0005886">
    <property type="term" value="C:plasma membrane"/>
    <property type="evidence" value="ECO:0007669"/>
    <property type="project" value="UniProtKB-SubCell"/>
</dbReference>
<feature type="transmembrane region" description="Helical" evidence="7">
    <location>
        <begin position="102"/>
        <end position="125"/>
    </location>
</feature>
<evidence type="ECO:0000256" key="2">
    <source>
        <dbReference type="ARBA" id="ARBA00022448"/>
    </source>
</evidence>
<feature type="transmembrane region" description="Helical" evidence="7">
    <location>
        <begin position="137"/>
        <end position="161"/>
    </location>
</feature>
<dbReference type="EMBL" id="MFYX01000015">
    <property type="protein sequence ID" value="OGK07057.1"/>
    <property type="molecule type" value="Genomic_DNA"/>
</dbReference>
<proteinExistence type="inferred from homology"/>
<protein>
    <submittedName>
        <fullName evidence="9">ABC transporter permease</fullName>
    </submittedName>
</protein>
<dbReference type="PANTHER" id="PTHR30465:SF43">
    <property type="entry name" value="OLIGOPEPTIDE ABC TRANSPORTER, PERMEASE PROTEIN"/>
    <property type="match status" value="1"/>
</dbReference>
<dbReference type="InterPro" id="IPR002229">
    <property type="entry name" value="RhesusRHD"/>
</dbReference>
<evidence type="ECO:0000256" key="3">
    <source>
        <dbReference type="ARBA" id="ARBA00022475"/>
    </source>
</evidence>
<dbReference type="Pfam" id="PF00528">
    <property type="entry name" value="BPD_transp_1"/>
    <property type="match status" value="1"/>
</dbReference>
<dbReference type="Pfam" id="PF19300">
    <property type="entry name" value="BPD_transp_1_N"/>
    <property type="match status" value="1"/>
</dbReference>
<keyword evidence="5 7" id="KW-1133">Transmembrane helix</keyword>
<keyword evidence="2 7" id="KW-0813">Transport</keyword>
<feature type="transmembrane region" description="Helical" evidence="7">
    <location>
        <begin position="249"/>
        <end position="276"/>
    </location>
</feature>
<dbReference type="Gene3D" id="1.10.3720.10">
    <property type="entry name" value="MetI-like"/>
    <property type="match status" value="1"/>
</dbReference>
<evidence type="ECO:0000256" key="5">
    <source>
        <dbReference type="ARBA" id="ARBA00022989"/>
    </source>
</evidence>
<accession>A0A1F7FKQ5</accession>
<dbReference type="PROSITE" id="PS50928">
    <property type="entry name" value="ABC_TM1"/>
    <property type="match status" value="1"/>
</dbReference>
<comment type="caution">
    <text evidence="9">The sequence shown here is derived from an EMBL/GenBank/DDBJ whole genome shotgun (WGS) entry which is preliminary data.</text>
</comment>
<evidence type="ECO:0000256" key="4">
    <source>
        <dbReference type="ARBA" id="ARBA00022692"/>
    </source>
</evidence>
<dbReference type="PANTHER" id="PTHR30465">
    <property type="entry name" value="INNER MEMBRANE ABC TRANSPORTER"/>
    <property type="match status" value="1"/>
</dbReference>
<comment type="subcellular location">
    <subcellularLocation>
        <location evidence="1 7">Cell membrane</location>
        <topology evidence="1 7">Multi-pass membrane protein</topology>
    </subcellularLocation>
</comment>
<sequence length="333" mass="37056">MIPTLFIISVITFAIIQFPPGDFLTTKIAQLQESGDGAALQQIEDLKNLFKLDEPMPKRFFRWLGVFWFTSFQEQDKGLLQGYLGMSMENMRPVNDLVGDRILLTVLVSLGTILFTWALAIPIGIYSAVRQYSFMDYVLTFLGFIGMCIPGFLLALLLMYLSADVFGITISGLFSSEYAVQPDWTWGKVKDLLKHVWVPVVVLGVGGTGWMIRVMRANLLDELRKPYVVTARAKGVRPLKLLFKYPVRLAINPFVSGIGVLFPQIVSGGAIVSIVLSLPMVGPVMLNALMTEDMYLAGSMLMVLSMLGILGTLVSDLLLLWLDPRIRLEGGHR</sequence>
<dbReference type="SUPFAM" id="SSF161098">
    <property type="entry name" value="MetI-like"/>
    <property type="match status" value="1"/>
</dbReference>
<evidence type="ECO:0000256" key="6">
    <source>
        <dbReference type="ARBA" id="ARBA00023136"/>
    </source>
</evidence>
<dbReference type="Proteomes" id="UP000179243">
    <property type="component" value="Unassembled WGS sequence"/>
</dbReference>
<feature type="transmembrane region" description="Helical" evidence="7">
    <location>
        <begin position="196"/>
        <end position="215"/>
    </location>
</feature>
<gene>
    <name evidence="9" type="ORF">A2519_13830</name>
</gene>
<comment type="similarity">
    <text evidence="7">Belongs to the binding-protein-dependent transport system permease family.</text>
</comment>
<evidence type="ECO:0000259" key="8">
    <source>
        <dbReference type="PROSITE" id="PS50928"/>
    </source>
</evidence>
<name>A0A1F7FKQ5_UNCRA</name>
<reference evidence="9 10" key="1">
    <citation type="journal article" date="2016" name="Nat. Commun.">
        <title>Thousands of microbial genomes shed light on interconnected biogeochemical processes in an aquifer system.</title>
        <authorList>
            <person name="Anantharaman K."/>
            <person name="Brown C.T."/>
            <person name="Hug L.A."/>
            <person name="Sharon I."/>
            <person name="Castelle C.J."/>
            <person name="Probst A.J."/>
            <person name="Thomas B.C."/>
            <person name="Singh A."/>
            <person name="Wilkins M.J."/>
            <person name="Karaoz U."/>
            <person name="Brodie E.L."/>
            <person name="Williams K.H."/>
            <person name="Hubbard S.S."/>
            <person name="Banfield J.F."/>
        </authorList>
    </citation>
    <scope>NUCLEOTIDE SEQUENCE [LARGE SCALE GENOMIC DNA]</scope>
</reference>
<feature type="transmembrane region" description="Helical" evidence="7">
    <location>
        <begin position="296"/>
        <end position="322"/>
    </location>
</feature>
<dbReference type="InterPro" id="IPR000515">
    <property type="entry name" value="MetI-like"/>
</dbReference>
<keyword evidence="3" id="KW-1003">Cell membrane</keyword>
<dbReference type="GO" id="GO:0055085">
    <property type="term" value="P:transmembrane transport"/>
    <property type="evidence" value="ECO:0007669"/>
    <property type="project" value="InterPro"/>
</dbReference>
<evidence type="ECO:0000313" key="9">
    <source>
        <dbReference type="EMBL" id="OGK07057.1"/>
    </source>
</evidence>
<evidence type="ECO:0000256" key="7">
    <source>
        <dbReference type="RuleBase" id="RU363032"/>
    </source>
</evidence>
<dbReference type="AlphaFoldDB" id="A0A1F7FKQ5"/>
<dbReference type="CDD" id="cd06261">
    <property type="entry name" value="TM_PBP2"/>
    <property type="match status" value="1"/>
</dbReference>
<keyword evidence="6 7" id="KW-0472">Membrane</keyword>
<evidence type="ECO:0000256" key="1">
    <source>
        <dbReference type="ARBA" id="ARBA00004651"/>
    </source>
</evidence>
<keyword evidence="4 7" id="KW-0812">Transmembrane</keyword>
<dbReference type="InterPro" id="IPR045621">
    <property type="entry name" value="BPD_transp_1_N"/>
</dbReference>
<dbReference type="InterPro" id="IPR035906">
    <property type="entry name" value="MetI-like_sf"/>
</dbReference>
<dbReference type="PRINTS" id="PR00342">
    <property type="entry name" value="RHESUSRHD"/>
</dbReference>